<dbReference type="RefSeq" id="WP_269423781.1">
    <property type="nucleotide sequence ID" value="NZ_JAPWGY010000004.1"/>
</dbReference>
<protein>
    <submittedName>
        <fullName evidence="3">ABC transporter substrate-binding protein</fullName>
    </submittedName>
</protein>
<dbReference type="PROSITE" id="PS51257">
    <property type="entry name" value="PROKAR_LIPOPROTEIN"/>
    <property type="match status" value="1"/>
</dbReference>
<dbReference type="Gene3D" id="3.40.50.1980">
    <property type="entry name" value="Nitrogenase molybdenum iron protein domain"/>
    <property type="match status" value="2"/>
</dbReference>
<organism evidence="3 4">
    <name type="scientific">Kiloniella laminariae</name>
    <dbReference type="NCBI Taxonomy" id="454162"/>
    <lineage>
        <taxon>Bacteria</taxon>
        <taxon>Pseudomonadati</taxon>
        <taxon>Pseudomonadota</taxon>
        <taxon>Alphaproteobacteria</taxon>
        <taxon>Rhodospirillales</taxon>
        <taxon>Kiloniellaceae</taxon>
        <taxon>Kiloniella</taxon>
    </lineage>
</organism>
<keyword evidence="4" id="KW-1185">Reference proteome</keyword>
<dbReference type="PROSITE" id="PS50983">
    <property type="entry name" value="FE_B12_PBP"/>
    <property type="match status" value="1"/>
</dbReference>
<evidence type="ECO:0000259" key="2">
    <source>
        <dbReference type="PROSITE" id="PS50983"/>
    </source>
</evidence>
<evidence type="ECO:0000313" key="3">
    <source>
        <dbReference type="EMBL" id="MCZ4281616.1"/>
    </source>
</evidence>
<comment type="caution">
    <text evidence="3">The sequence shown here is derived from an EMBL/GenBank/DDBJ whole genome shotgun (WGS) entry which is preliminary data.</text>
</comment>
<evidence type="ECO:0000313" key="4">
    <source>
        <dbReference type="Proteomes" id="UP001069802"/>
    </source>
</evidence>
<proteinExistence type="predicted"/>
<keyword evidence="1" id="KW-0732">Signal</keyword>
<sequence>MKYISLATIAAATFGCVSLAYASGFPVTVESCGRQITFDQAPSRAVSHDMNISEIMFSLGLQEKMVGVTGISGWYKSTAEFDKQRGDLPELAPKNPNLETLLGVDPDFFFAGWYYGMNPGGDITPETLAEYDIPVYELTESCIHIDKSRPRASLDVLYQDTLSIGKIFGVEEKAQALVKQYKTDVDSITRNLSSVAPVTVFLFDSGEEKPFTAGKFGMPTALIEAAGGKNIMDDVDTSWGSVGWESIVERNPEFIILVGYADNSWEKSRDFLKSFPPLKDVKAITNDRFLVLNYTEITPGPNNIPAIRKLAKALHPELIN</sequence>
<feature type="chain" id="PRO_5045643027" evidence="1">
    <location>
        <begin position="23"/>
        <end position="320"/>
    </location>
</feature>
<dbReference type="Proteomes" id="UP001069802">
    <property type="component" value="Unassembled WGS sequence"/>
</dbReference>
<dbReference type="InterPro" id="IPR002491">
    <property type="entry name" value="ABC_transptr_periplasmic_BD"/>
</dbReference>
<dbReference type="PANTHER" id="PTHR30535">
    <property type="entry name" value="VITAMIN B12-BINDING PROTEIN"/>
    <property type="match status" value="1"/>
</dbReference>
<dbReference type="PANTHER" id="PTHR30535:SF7">
    <property type="entry name" value="IRON(III) DICITRATE-BINDING PROTEIN"/>
    <property type="match status" value="1"/>
</dbReference>
<dbReference type="CDD" id="cd01148">
    <property type="entry name" value="TroA_a"/>
    <property type="match status" value="1"/>
</dbReference>
<evidence type="ECO:0000256" key="1">
    <source>
        <dbReference type="SAM" id="SignalP"/>
    </source>
</evidence>
<reference evidence="3" key="1">
    <citation type="submission" date="2022-12" db="EMBL/GenBank/DDBJ databases">
        <title>Bacterial isolates from different developmental stages of Nematostella vectensis.</title>
        <authorList>
            <person name="Fraune S."/>
        </authorList>
    </citation>
    <scope>NUCLEOTIDE SEQUENCE</scope>
    <source>
        <strain evidence="3">G21630-S1</strain>
    </source>
</reference>
<feature type="domain" description="Fe/B12 periplasmic-binding" evidence="2">
    <location>
        <begin position="44"/>
        <end position="320"/>
    </location>
</feature>
<dbReference type="SUPFAM" id="SSF53807">
    <property type="entry name" value="Helical backbone' metal receptor"/>
    <property type="match status" value="1"/>
</dbReference>
<feature type="signal peptide" evidence="1">
    <location>
        <begin position="1"/>
        <end position="22"/>
    </location>
</feature>
<name>A0ABT4LKK4_9PROT</name>
<dbReference type="InterPro" id="IPR050902">
    <property type="entry name" value="ABC_Transporter_SBP"/>
</dbReference>
<gene>
    <name evidence="3" type="ORF">O4H49_12570</name>
</gene>
<dbReference type="Pfam" id="PF01497">
    <property type="entry name" value="Peripla_BP_2"/>
    <property type="match status" value="1"/>
</dbReference>
<accession>A0ABT4LKK4</accession>
<dbReference type="EMBL" id="JAPWGY010000004">
    <property type="protein sequence ID" value="MCZ4281616.1"/>
    <property type="molecule type" value="Genomic_DNA"/>
</dbReference>